<dbReference type="InterPro" id="IPR000719">
    <property type="entry name" value="Prot_kinase_dom"/>
</dbReference>
<accession>A0A368S4S1</accession>
<dbReference type="SUPFAM" id="SSF56112">
    <property type="entry name" value="Protein kinase-like (PK-like)"/>
    <property type="match status" value="2"/>
</dbReference>
<feature type="transmembrane region" description="Helical" evidence="6">
    <location>
        <begin position="877"/>
        <end position="898"/>
    </location>
</feature>
<dbReference type="Pfam" id="PF00069">
    <property type="entry name" value="Pkinase"/>
    <property type="match status" value="2"/>
</dbReference>
<feature type="binding site" evidence="5">
    <location>
        <position position="46"/>
    </location>
    <ligand>
        <name>ATP</name>
        <dbReference type="ChEBI" id="CHEBI:30616"/>
    </ligand>
</feature>
<dbReference type="PROSITE" id="PS00107">
    <property type="entry name" value="PROTEIN_KINASE_ATP"/>
    <property type="match status" value="1"/>
</dbReference>
<keyword evidence="6" id="KW-1133">Transmembrane helix</keyword>
<proteinExistence type="predicted"/>
<evidence type="ECO:0000256" key="6">
    <source>
        <dbReference type="SAM" id="Phobius"/>
    </source>
</evidence>
<evidence type="ECO:0000256" key="2">
    <source>
        <dbReference type="ARBA" id="ARBA00022741"/>
    </source>
</evidence>
<evidence type="ECO:0000256" key="4">
    <source>
        <dbReference type="ARBA" id="ARBA00022840"/>
    </source>
</evidence>
<gene>
    <name evidence="8" type="ORF">SETIT_8G056600v2</name>
</gene>
<keyword evidence="6" id="KW-0812">Transmembrane</keyword>
<name>A0A368S4S1_SETIT</name>
<feature type="transmembrane region" description="Helical" evidence="6">
    <location>
        <begin position="946"/>
        <end position="965"/>
    </location>
</feature>
<feature type="transmembrane region" description="Helical" evidence="6">
    <location>
        <begin position="904"/>
        <end position="925"/>
    </location>
</feature>
<feature type="transmembrane region" description="Helical" evidence="6">
    <location>
        <begin position="774"/>
        <end position="795"/>
    </location>
</feature>
<evidence type="ECO:0000256" key="1">
    <source>
        <dbReference type="ARBA" id="ARBA00022679"/>
    </source>
</evidence>
<dbReference type="EMBL" id="CM003535">
    <property type="protein sequence ID" value="RCV37360.1"/>
    <property type="molecule type" value="Genomic_DNA"/>
</dbReference>
<feature type="transmembrane region" description="Helical" evidence="6">
    <location>
        <begin position="685"/>
        <end position="705"/>
    </location>
</feature>
<feature type="transmembrane region" description="Helical" evidence="6">
    <location>
        <begin position="1048"/>
        <end position="1065"/>
    </location>
</feature>
<organism evidence="8">
    <name type="scientific">Setaria italica</name>
    <name type="common">Foxtail millet</name>
    <name type="synonym">Panicum italicum</name>
    <dbReference type="NCBI Taxonomy" id="4555"/>
    <lineage>
        <taxon>Eukaryota</taxon>
        <taxon>Viridiplantae</taxon>
        <taxon>Streptophyta</taxon>
        <taxon>Embryophyta</taxon>
        <taxon>Tracheophyta</taxon>
        <taxon>Spermatophyta</taxon>
        <taxon>Magnoliopsida</taxon>
        <taxon>Liliopsida</taxon>
        <taxon>Poales</taxon>
        <taxon>Poaceae</taxon>
        <taxon>PACMAD clade</taxon>
        <taxon>Panicoideae</taxon>
        <taxon>Panicodae</taxon>
        <taxon>Paniceae</taxon>
        <taxon>Cenchrinae</taxon>
        <taxon>Setaria</taxon>
    </lineage>
</organism>
<dbReference type="GO" id="GO:0004672">
    <property type="term" value="F:protein kinase activity"/>
    <property type="evidence" value="ECO:0007669"/>
    <property type="project" value="InterPro"/>
</dbReference>
<dbReference type="PANTHER" id="PTHR45707:SF81">
    <property type="entry name" value="PROTEIN KINASE DOMAIN-CONTAINING PROTEIN"/>
    <property type="match status" value="1"/>
</dbReference>
<feature type="domain" description="Protein kinase" evidence="7">
    <location>
        <begin position="342"/>
        <end position="621"/>
    </location>
</feature>
<feature type="transmembrane region" description="Helical" evidence="6">
    <location>
        <begin position="1077"/>
        <end position="1101"/>
    </location>
</feature>
<evidence type="ECO:0000256" key="5">
    <source>
        <dbReference type="PROSITE-ProRule" id="PRU10141"/>
    </source>
</evidence>
<dbReference type="EMBL" id="CM003535">
    <property type="protein sequence ID" value="RCV37361.1"/>
    <property type="molecule type" value="Genomic_DNA"/>
</dbReference>
<dbReference type="InterPro" id="IPR011009">
    <property type="entry name" value="Kinase-like_dom_sf"/>
</dbReference>
<dbReference type="PROSITE" id="PS50011">
    <property type="entry name" value="PROTEIN_KINASE_DOM"/>
    <property type="match status" value="2"/>
</dbReference>
<dbReference type="Gene3D" id="3.30.200.20">
    <property type="entry name" value="Phosphorylase Kinase, domain 1"/>
    <property type="match status" value="2"/>
</dbReference>
<keyword evidence="2 5" id="KW-0547">Nucleotide-binding</keyword>
<dbReference type="FunFam" id="1.10.510.10:FF:000870">
    <property type="entry name" value="OSJNBa0016N04.16-like protein"/>
    <property type="match status" value="1"/>
</dbReference>
<protein>
    <recommendedName>
        <fullName evidence="7">Protein kinase domain-containing protein</fullName>
    </recommendedName>
</protein>
<dbReference type="InterPro" id="IPR017441">
    <property type="entry name" value="Protein_kinase_ATP_BS"/>
</dbReference>
<dbReference type="PROSITE" id="PS00108">
    <property type="entry name" value="PROTEIN_KINASE_ST"/>
    <property type="match status" value="2"/>
</dbReference>
<evidence type="ECO:0000256" key="3">
    <source>
        <dbReference type="ARBA" id="ARBA00022777"/>
    </source>
</evidence>
<sequence>MSKPERMSLAFLKDVTCDFNQILGIGGFGVVYKGVLENGEEVAVKKLINSHVDLDDDQFEKEVAALFGLRHKNIVQLRGYCADSSKECVPVPVPEATGRNKHVLAEIRERLLCLEYMPNKSLRHHISDASCGLEWQVRYDIIMGICSGLHYLHTKHNIAHMDLKPENILLDHNMAPKIADFGTSRFFDTNKSQNMTKNPIGTLAYMAPEYKSHGSISPKADIFSLGVIILELMTGSKLPEYPLSEESVAHLPNEVVGKWRDRLSNAAYSQQVHTCVSIAIECVNYDKDRRPTTGCIIKQLNEVQESITISLMTDALQSVLLDPNAEPIELSLLLLKDITNDFSDDQRIDIGGFAAVYKGRLRNGAVAVKKLSQTLSIHEKKFQQEVASLMRMKHTNIVRFLGYCSDTQEKLSDYSNNNAMLNERERLLCFEFLPRGSLDKYITDESCGLDWHERYDIILGICSGLHYLHTKRSIAYMDLKPENILLDHNMAPKIADFGTLIDQDKSFFTKNFTGISGYMAPEYNNGGPISKRADIFSFGVIILELMTGSRPNYPLSEESAALFANEVAGKWRDRLSNAAYSQQVRMCALIAIKCVCSDKYRRPTTGCIIKILNEVQDSNFLWYWVKTMTPDVAIGIVAAVLILASTTSTWSWVVSTLKILTVPITLFSTGVVAIILVYQQHRMSSWPWVILFAIGAVPDAVLILLNPSSSWCVVLVLKVLTALVALLALGVLGLMTTHLIFILPHPKRGSRMTIFTIGSIVAAVLVLLNPSSSWSWVVLTLKVITSLLTLHANGFRDLVATALILNFPNPLRWSRMTLFKGSMLVAVLVLLNPSSSCSWVVLILKVLTALVTLLAIEIVGLLAMARGLFQDLPSPRTWLQVTLFATGSILLVAVLVLSKTRSSWPWVVMTTLNVAQALIILYVIAAMDRVDIALHDLRSSSRSRSILLFSIKAVLTTIVGVVGLLNNPSNSWSWVVTTLKVIMDLVALFAIGCTTLRIFDVYLRQRGPVSSWTKLVILFAIGAIQAVLILLNPSSIWSWVKLVITTRLTYYAMGFIAVFLLPLIWDPMLPFYMLPFYILSAIGAVLAVLVISVVGIFTPVLMVCREIYAGILFFWRHTSAILAAKDHPKQDDRPCVKRGRKSTK</sequence>
<feature type="transmembrane region" description="Helical" evidence="6">
    <location>
        <begin position="750"/>
        <end position="768"/>
    </location>
</feature>
<dbReference type="AlphaFoldDB" id="A0A368S4S1"/>
<keyword evidence="6" id="KW-0472">Membrane</keyword>
<dbReference type="Gene3D" id="1.10.510.10">
    <property type="entry name" value="Transferase(Phosphotransferase) domain 1"/>
    <property type="match status" value="2"/>
</dbReference>
<dbReference type="EMBL" id="CM003535">
    <property type="protein sequence ID" value="RCV37359.1"/>
    <property type="molecule type" value="Genomic_DNA"/>
</dbReference>
<feature type="transmembrane region" description="Helical" evidence="6">
    <location>
        <begin position="632"/>
        <end position="653"/>
    </location>
</feature>
<dbReference type="InterPro" id="IPR008271">
    <property type="entry name" value="Ser/Thr_kinase_AS"/>
</dbReference>
<keyword evidence="1" id="KW-0808">Transferase</keyword>
<keyword evidence="4 5" id="KW-0067">ATP-binding</keyword>
<dbReference type="OrthoDB" id="1914767at2759"/>
<evidence type="ECO:0000313" key="8">
    <source>
        <dbReference type="EMBL" id="RCV37361.1"/>
    </source>
</evidence>
<keyword evidence="3" id="KW-0418">Kinase</keyword>
<evidence type="ECO:0000259" key="7">
    <source>
        <dbReference type="PROSITE" id="PS50011"/>
    </source>
</evidence>
<feature type="transmembrane region" description="Helical" evidence="6">
    <location>
        <begin position="659"/>
        <end position="678"/>
    </location>
</feature>
<feature type="transmembrane region" description="Helical" evidence="6">
    <location>
        <begin position="717"/>
        <end position="743"/>
    </location>
</feature>
<reference evidence="8" key="1">
    <citation type="journal article" date="2012" name="Nat. Biotechnol.">
        <title>Reference genome sequence of the model plant Setaria.</title>
        <authorList>
            <person name="Bennetzen J.L."/>
            <person name="Schmutz J."/>
            <person name="Wang H."/>
            <person name="Percifield R."/>
            <person name="Hawkins J."/>
            <person name="Pontaroli A.C."/>
            <person name="Estep M."/>
            <person name="Feng L."/>
            <person name="Vaughn J.N."/>
            <person name="Grimwood J."/>
            <person name="Jenkins J."/>
            <person name="Barry K."/>
            <person name="Lindquist E."/>
            <person name="Hellsten U."/>
            <person name="Deshpande S."/>
            <person name="Wang X."/>
            <person name="Wu X."/>
            <person name="Mitros T."/>
            <person name="Triplett J."/>
            <person name="Yang X."/>
            <person name="Ye C.Y."/>
            <person name="Mauro-Herrera M."/>
            <person name="Wang L."/>
            <person name="Li P."/>
            <person name="Sharma M."/>
            <person name="Sharma R."/>
            <person name="Ronald P.C."/>
            <person name="Panaud O."/>
            <person name="Kellogg E.A."/>
            <person name="Brutnell T.P."/>
            <person name="Doust A.N."/>
            <person name="Tuskan G.A."/>
            <person name="Rokhsar D."/>
            <person name="Devos K.M."/>
        </authorList>
    </citation>
    <scope>NUCLEOTIDE SEQUENCE [LARGE SCALE GENOMIC DNA]</scope>
    <source>
        <strain evidence="8">Yugu1</strain>
    </source>
</reference>
<dbReference type="PANTHER" id="PTHR45707">
    <property type="entry name" value="C2 CALCIUM/LIPID-BINDING PLANT PHOSPHORIBOSYLTRANSFERASE FAMILY PROTEIN"/>
    <property type="match status" value="1"/>
</dbReference>
<feature type="transmembrane region" description="Helical" evidence="6">
    <location>
        <begin position="1015"/>
        <end position="1036"/>
    </location>
</feature>
<feature type="transmembrane region" description="Helical" evidence="6">
    <location>
        <begin position="816"/>
        <end position="833"/>
    </location>
</feature>
<dbReference type="SMART" id="SM00220">
    <property type="entry name" value="S_TKc"/>
    <property type="match status" value="2"/>
</dbReference>
<reference evidence="8" key="2">
    <citation type="submission" date="2015-07" db="EMBL/GenBank/DDBJ databases">
        <authorList>
            <person name="Noorani M."/>
        </authorList>
    </citation>
    <scope>NUCLEOTIDE SEQUENCE</scope>
    <source>
        <strain evidence="8">Yugu1</strain>
    </source>
</reference>
<feature type="transmembrane region" description="Helical" evidence="6">
    <location>
        <begin position="839"/>
        <end position="865"/>
    </location>
</feature>
<feature type="domain" description="Protein kinase" evidence="7">
    <location>
        <begin position="17"/>
        <end position="307"/>
    </location>
</feature>
<dbReference type="GO" id="GO:0005524">
    <property type="term" value="F:ATP binding"/>
    <property type="evidence" value="ECO:0007669"/>
    <property type="project" value="UniProtKB-UniRule"/>
</dbReference>